<comment type="caution">
    <text evidence="1">The sequence shown here is derived from an EMBL/GenBank/DDBJ whole genome shotgun (WGS) entry which is preliminary data.</text>
</comment>
<evidence type="ECO:0000313" key="2">
    <source>
        <dbReference type="Proteomes" id="UP001153332"/>
    </source>
</evidence>
<organism evidence="1 2">
    <name type="scientific">Lasiodiplodia mahajangana</name>
    <dbReference type="NCBI Taxonomy" id="1108764"/>
    <lineage>
        <taxon>Eukaryota</taxon>
        <taxon>Fungi</taxon>
        <taxon>Dikarya</taxon>
        <taxon>Ascomycota</taxon>
        <taxon>Pezizomycotina</taxon>
        <taxon>Dothideomycetes</taxon>
        <taxon>Dothideomycetes incertae sedis</taxon>
        <taxon>Botryosphaeriales</taxon>
        <taxon>Botryosphaeriaceae</taxon>
        <taxon>Lasiodiplodia</taxon>
    </lineage>
</organism>
<dbReference type="EMBL" id="JAPUUL010002118">
    <property type="protein sequence ID" value="KAJ8125917.1"/>
    <property type="molecule type" value="Genomic_DNA"/>
</dbReference>
<dbReference type="Proteomes" id="UP001153332">
    <property type="component" value="Unassembled WGS sequence"/>
</dbReference>
<name>A0ACC2JEG0_9PEZI</name>
<evidence type="ECO:0000313" key="1">
    <source>
        <dbReference type="EMBL" id="KAJ8125917.1"/>
    </source>
</evidence>
<gene>
    <name evidence="1" type="ORF">O1611_g7720</name>
</gene>
<reference evidence="1" key="1">
    <citation type="submission" date="2022-12" db="EMBL/GenBank/DDBJ databases">
        <title>Genome Sequence of Lasiodiplodia mahajangana.</title>
        <authorList>
            <person name="Buettner E."/>
        </authorList>
    </citation>
    <scope>NUCLEOTIDE SEQUENCE</scope>
    <source>
        <strain evidence="1">VT137</strain>
    </source>
</reference>
<keyword evidence="2" id="KW-1185">Reference proteome</keyword>
<protein>
    <submittedName>
        <fullName evidence="1">Uncharacterized protein</fullName>
    </submittedName>
</protein>
<proteinExistence type="predicted"/>
<accession>A0ACC2JEG0</accession>
<sequence length="253" mass="27409">MTVEKPEKGDKVSWNWGGGAPGGTVAETKDEGSIAIKSKAGNTIKKNASPDNPAVHIARSGNDVVKRASELTVESKGSSNSKTEDEDGDKDNDKENAGGKRKAESQEDEKENEEASDSGDPHTINENGKEVKKGGKEANKKRKVRRGGDVKNGTNGSETSEEDDDEESEGEDEEEEEVEAEEEEEGDKGEAEKPKQTNANKKSASTEEEQVDEKKGQNKSSGRHKSEEKDPAPRNEDDEDLVSARTRSHDKEG</sequence>